<dbReference type="Proteomes" id="UP000199053">
    <property type="component" value="Unassembled WGS sequence"/>
</dbReference>
<organism evidence="1 2">
    <name type="scientific">Maridesulfovibrio ferrireducens</name>
    <dbReference type="NCBI Taxonomy" id="246191"/>
    <lineage>
        <taxon>Bacteria</taxon>
        <taxon>Pseudomonadati</taxon>
        <taxon>Thermodesulfobacteriota</taxon>
        <taxon>Desulfovibrionia</taxon>
        <taxon>Desulfovibrionales</taxon>
        <taxon>Desulfovibrionaceae</taxon>
        <taxon>Maridesulfovibrio</taxon>
    </lineage>
</organism>
<gene>
    <name evidence="1" type="ORF">SAMN05660337_1477</name>
</gene>
<dbReference type="EMBL" id="FNGA01000002">
    <property type="protein sequence ID" value="SDK85816.1"/>
    <property type="molecule type" value="Genomic_DNA"/>
</dbReference>
<evidence type="ECO:0008006" key="3">
    <source>
        <dbReference type="Google" id="ProtNLM"/>
    </source>
</evidence>
<accession>A0A1G9FBV9</accession>
<protein>
    <recommendedName>
        <fullName evidence="3">His Kinase A (Phospho-acceptor) domain-containing protein</fullName>
    </recommendedName>
</protein>
<dbReference type="STRING" id="246191.SAMN05660337_1477"/>
<dbReference type="Gene3D" id="1.10.287.130">
    <property type="match status" value="1"/>
</dbReference>
<evidence type="ECO:0000313" key="1">
    <source>
        <dbReference type="EMBL" id="SDK85816.1"/>
    </source>
</evidence>
<dbReference type="RefSeq" id="WP_092159701.1">
    <property type="nucleotide sequence ID" value="NZ_FNGA01000002.1"/>
</dbReference>
<name>A0A1G9FBV9_9BACT</name>
<sequence>MGSSGNIQGRDGLCFFGKVSATISHDVKNVLAIINEEAGLLHDLSLMAAQGMELEPERLVKLAEKIQNQIKRGDSIIKNMNRFAHSIDVPECEIDLYETVSLVTALFKRMAAAKCVTVTLKEGEKVTAKCDPFSTEMLIARCLEVSMDSAGKDSEITVEVLKKNSEKVISVHGLEQDVAEKEFQAIEVLSKNANASVKMKTQDKILEIIF</sequence>
<proteinExistence type="predicted"/>
<keyword evidence="2" id="KW-1185">Reference proteome</keyword>
<evidence type="ECO:0000313" key="2">
    <source>
        <dbReference type="Proteomes" id="UP000199053"/>
    </source>
</evidence>
<dbReference type="OrthoDB" id="5417790at2"/>
<reference evidence="2" key="1">
    <citation type="submission" date="2016-10" db="EMBL/GenBank/DDBJ databases">
        <authorList>
            <person name="Varghese N."/>
            <person name="Submissions S."/>
        </authorList>
    </citation>
    <scope>NUCLEOTIDE SEQUENCE [LARGE SCALE GENOMIC DNA]</scope>
    <source>
        <strain evidence="2">DSM 16995</strain>
    </source>
</reference>
<dbReference type="AlphaFoldDB" id="A0A1G9FBV9"/>